<sequence length="357" mass="40114">MLIIQNRLQPGAIQNALFDLMREGLEAVRVCSAYMSVSGSEILLDGIRRSADGGNHDRIEKTIVTSLDFGITDPDALAFWGDVPGTRVFVAGAALLDHGNLVPQVAFHPKLYVFDRPEGGIGSLVGSANLTNRGLTINSEAAWAEPAHDRAAEMNIAWDTVTHDAVPLTGKILARYRELRRRMPRERAIEELEPVPEPAIGPQRRYTPFADADVDPQAFTKMWIQSRGMQGGARTQLEMPRGSHRFFGATYEGYDYDRVEHIAEPELFSGRMEWRNRPVTWHGDNRMERINLPSAAMGGFAYENSLILFRRVARNRFELRVYPWDSDSARAYVEASRRSGLVFRVGRNSERLAGFLP</sequence>
<keyword evidence="3" id="KW-1185">Reference proteome</keyword>
<evidence type="ECO:0000313" key="2">
    <source>
        <dbReference type="EMBL" id="TPW28119.1"/>
    </source>
</evidence>
<reference evidence="2 3" key="1">
    <citation type="submission" date="2019-06" db="EMBL/GenBank/DDBJ databases">
        <authorList>
            <person name="Li M."/>
        </authorList>
    </citation>
    <scope>NUCLEOTIDE SEQUENCE [LARGE SCALE GENOMIC DNA]</scope>
    <source>
        <strain evidence="2 3">BGMRC6574</strain>
    </source>
</reference>
<dbReference type="GO" id="GO:0004519">
    <property type="term" value="F:endonuclease activity"/>
    <property type="evidence" value="ECO:0007669"/>
    <property type="project" value="UniProtKB-KW"/>
</dbReference>
<dbReference type="EMBL" id="VHLH01000017">
    <property type="protein sequence ID" value="TPW28119.1"/>
    <property type="molecule type" value="Genomic_DNA"/>
</dbReference>
<accession>A0A506U691</accession>
<evidence type="ECO:0000259" key="1">
    <source>
        <dbReference type="PROSITE" id="PS50035"/>
    </source>
</evidence>
<dbReference type="SUPFAM" id="SSF56024">
    <property type="entry name" value="Phospholipase D/nuclease"/>
    <property type="match status" value="1"/>
</dbReference>
<gene>
    <name evidence="2" type="ORF">FJU11_10165</name>
</gene>
<organism evidence="2 3">
    <name type="scientific">Pararhizobium mangrovi</name>
    <dbReference type="NCBI Taxonomy" id="2590452"/>
    <lineage>
        <taxon>Bacteria</taxon>
        <taxon>Pseudomonadati</taxon>
        <taxon>Pseudomonadota</taxon>
        <taxon>Alphaproteobacteria</taxon>
        <taxon>Hyphomicrobiales</taxon>
        <taxon>Rhizobiaceae</taxon>
        <taxon>Rhizobium/Agrobacterium group</taxon>
        <taxon>Pararhizobium</taxon>
    </lineage>
</organism>
<proteinExistence type="predicted"/>
<name>A0A506U691_9HYPH</name>
<keyword evidence="2" id="KW-0255">Endonuclease</keyword>
<feature type="domain" description="PLD phosphodiesterase" evidence="1">
    <location>
        <begin position="103"/>
        <end position="134"/>
    </location>
</feature>
<dbReference type="Proteomes" id="UP000320314">
    <property type="component" value="Unassembled WGS sequence"/>
</dbReference>
<dbReference type="Gene3D" id="3.30.870.10">
    <property type="entry name" value="Endonuclease Chain A"/>
    <property type="match status" value="1"/>
</dbReference>
<evidence type="ECO:0000313" key="3">
    <source>
        <dbReference type="Proteomes" id="UP000320314"/>
    </source>
</evidence>
<dbReference type="CDD" id="cd09117">
    <property type="entry name" value="PLDc_Bfil_DEXD_like"/>
    <property type="match status" value="1"/>
</dbReference>
<dbReference type="PROSITE" id="PS50035">
    <property type="entry name" value="PLD"/>
    <property type="match status" value="1"/>
</dbReference>
<protein>
    <submittedName>
        <fullName evidence="2">NgoFVII family restriction endonuclease</fullName>
    </submittedName>
</protein>
<keyword evidence="2" id="KW-0378">Hydrolase</keyword>
<dbReference type="AlphaFoldDB" id="A0A506U691"/>
<dbReference type="InterPro" id="IPR001736">
    <property type="entry name" value="PLipase_D/transphosphatidylase"/>
</dbReference>
<keyword evidence="2" id="KW-0540">Nuclease</keyword>
<dbReference type="GO" id="GO:0006793">
    <property type="term" value="P:phosphorus metabolic process"/>
    <property type="evidence" value="ECO:0007669"/>
    <property type="project" value="UniProtKB-ARBA"/>
</dbReference>
<dbReference type="OrthoDB" id="8444832at2"/>
<comment type="caution">
    <text evidence="2">The sequence shown here is derived from an EMBL/GenBank/DDBJ whole genome shotgun (WGS) entry which is preliminary data.</text>
</comment>
<dbReference type="RefSeq" id="WP_141166944.1">
    <property type="nucleotide sequence ID" value="NZ_VHLH01000017.1"/>
</dbReference>